<name>A0A0L6CRC3_9RHOB</name>
<gene>
    <name evidence="1" type="ORF">ROTO_32620</name>
</gene>
<comment type="caution">
    <text evidence="1">The sequence shown here is derived from an EMBL/GenBank/DDBJ whole genome shotgun (WGS) entry which is preliminary data.</text>
</comment>
<protein>
    <submittedName>
        <fullName evidence="1">Uncharacterized protein</fullName>
    </submittedName>
</protein>
<reference evidence="2" key="1">
    <citation type="submission" date="2015-07" db="EMBL/GenBank/DDBJ databases">
        <title>Draft Genome Sequence of Roseovarius tolerans EL-164, a producer of N-Acylated Alanine Methyl Esters (NAMEs).</title>
        <authorList>
            <person name="Voget S."/>
            <person name="Bruns H."/>
            <person name="Wagner-Doebler I."/>
            <person name="Schulz S."/>
            <person name="Daniel R."/>
        </authorList>
    </citation>
    <scope>NUCLEOTIDE SEQUENCE [LARGE SCALE GENOMIC DNA]</scope>
    <source>
        <strain evidence="2">EL-164</strain>
    </source>
</reference>
<evidence type="ECO:0000313" key="1">
    <source>
        <dbReference type="EMBL" id="KNX40210.1"/>
    </source>
</evidence>
<sequence>MCHPVIDCRFEALTIRQRCCAVRNLNGQKIAFAQKVSREHILRMTIQFLGPTKLLNTTISQHCDAVRHSQRFVLIVGNEYEGYTKLGLQRFELLLHLLTKVFV</sequence>
<dbReference type="EMBL" id="LGVV01000063">
    <property type="protein sequence ID" value="KNX40210.1"/>
    <property type="molecule type" value="Genomic_DNA"/>
</dbReference>
<keyword evidence="2" id="KW-1185">Reference proteome</keyword>
<accession>A0A0L6CRC3</accession>
<dbReference type="AlphaFoldDB" id="A0A0L6CRC3"/>
<dbReference type="AntiFam" id="ANF00095">
    <property type="entry name" value="Shadow ORF (opposite ABC transporters)"/>
</dbReference>
<proteinExistence type="predicted"/>
<evidence type="ECO:0000313" key="2">
    <source>
        <dbReference type="Proteomes" id="UP000037046"/>
    </source>
</evidence>
<dbReference type="Proteomes" id="UP000037046">
    <property type="component" value="Unassembled WGS sequence"/>
</dbReference>
<organism evidence="1 2">
    <name type="scientific">Roseovarius tolerans</name>
    <dbReference type="NCBI Taxonomy" id="74031"/>
    <lineage>
        <taxon>Bacteria</taxon>
        <taxon>Pseudomonadati</taxon>
        <taxon>Pseudomonadota</taxon>
        <taxon>Alphaproteobacteria</taxon>
        <taxon>Rhodobacterales</taxon>
        <taxon>Roseobacteraceae</taxon>
        <taxon>Roseovarius</taxon>
    </lineage>
</organism>